<evidence type="ECO:0000256" key="1">
    <source>
        <dbReference type="SAM" id="MobiDB-lite"/>
    </source>
</evidence>
<accession>A0A0A2K2I8</accession>
<dbReference type="VEuPathDB" id="FungiDB:PEXP_000660"/>
<dbReference type="RefSeq" id="XP_016600067.1">
    <property type="nucleotide sequence ID" value="XM_016743885.1"/>
</dbReference>
<dbReference type="HOGENOM" id="CLU_341969_0_0_1"/>
<sequence>MFTTIRKKYHECQSTRELGQSLKRGITEIKSRFDQFYQAAGQEYEEGDPIARERTKDITIALERGLLRYLRGAQEHGTTLDLTALYKESEQGRIHTHAILEDLYHRLSRPILPSFSMSINPTEPNHSGMEAANDVLFQGVDMAQEKSSPSGRIEQQDPIMHQPSRLPLPQSPNSSAALLNTTNITTPEYQEDSIDVGIPDIKNMDHILDATRYFSELDQLELQTAQMMGMENGPYTKLESLHDCIECLSNWQAALRYLQSQGFCGPSISILIEDQDRDGVASAVNISLSQVSALSQTISLPSNEDASKRLIENWIQTLLKVEEKSLLDLDLEQILRFLCEILAIGIISFSGSHGILFKPQKLACLDDFVGGPAWILGKGSVPSQGMKISFTVQDLQELWGPISLVRATANSAPIIQTERGFIVPFPRERQSSLSISSSYDEVECHWMTEIPEFLSNKSCEVPILIGNTLRMLIGTMTDVGAGLVVNEKCKSSISIIGQQIASRLQYPGTSKSQYVSDGYDIQLVGGQYVTAGPMKKYKRIPKRTLKAMLIANCTKPDTRLVPLLNLRVGLEVSACTGNAQRVTLWDALRFSQTSTHSTDSPIYCAHNVGDKNCIISCWSRWQSVDEIDSLGHFPGQIKLLTGLEARRVIINSILALEHSGVDGEGNLQVSWPFYDSPLNCPVLPSTRKESHNWFRVIKDTRDSSSFAVFSQRCLEFPEKGIMRSCSAPCREEHSKPLKTTLLTRILTPTEEGTVSGLLVGAKFLVGEAHLTVTKAIKDQLAIIATVSMNPLNPLRDRLREILPDARAFDFKEHIWPDVTSGRSVPFVDGGSTSLGEESLKVLAGISTMLGEEEMLRESKAAPIVAKFMIASGLLGQFQSVDSVATGKEKGVGDEDHHDPTKTKPNQETVSAGETGRTTQWPRARSAEVTSHQRTWRSAYAADEDDEAWRRDPNLFVYDLPE</sequence>
<dbReference type="EMBL" id="JQFZ01000117">
    <property type="protein sequence ID" value="KGO58630.1"/>
    <property type="molecule type" value="Genomic_DNA"/>
</dbReference>
<feature type="region of interest" description="Disordered" evidence="1">
    <location>
        <begin position="886"/>
        <end position="943"/>
    </location>
</feature>
<organism evidence="2 3">
    <name type="scientific">Penicillium expansum</name>
    <name type="common">Blue mold rot fungus</name>
    <dbReference type="NCBI Taxonomy" id="27334"/>
    <lineage>
        <taxon>Eukaryota</taxon>
        <taxon>Fungi</taxon>
        <taxon>Dikarya</taxon>
        <taxon>Ascomycota</taxon>
        <taxon>Pezizomycotina</taxon>
        <taxon>Eurotiomycetes</taxon>
        <taxon>Eurotiomycetidae</taxon>
        <taxon>Eurotiales</taxon>
        <taxon>Aspergillaceae</taxon>
        <taxon>Penicillium</taxon>
    </lineage>
</organism>
<reference evidence="2 3" key="1">
    <citation type="journal article" date="2015" name="Mol. Plant Microbe Interact.">
        <title>Genome, transcriptome, and functional analyses of Penicillium expansum provide new insights into secondary metabolism and pathogenicity.</title>
        <authorList>
            <person name="Ballester A.R."/>
            <person name="Marcet-Houben M."/>
            <person name="Levin E."/>
            <person name="Sela N."/>
            <person name="Selma-Lazaro C."/>
            <person name="Carmona L."/>
            <person name="Wisniewski M."/>
            <person name="Droby S."/>
            <person name="Gonzalez-Candelas L."/>
            <person name="Gabaldon T."/>
        </authorList>
    </citation>
    <scope>NUCLEOTIDE SEQUENCE [LARGE SCALE GENOMIC DNA]</scope>
    <source>
        <strain evidence="2 3">MD-8</strain>
    </source>
</reference>
<dbReference type="AlphaFoldDB" id="A0A0A2K2I8"/>
<proteinExistence type="predicted"/>
<comment type="caution">
    <text evidence="2">The sequence shown here is derived from an EMBL/GenBank/DDBJ whole genome shotgun (WGS) entry which is preliminary data.</text>
</comment>
<dbReference type="STRING" id="27334.A0A0A2K2I8"/>
<feature type="compositionally biased region" description="Basic and acidic residues" evidence="1">
    <location>
        <begin position="886"/>
        <end position="901"/>
    </location>
</feature>
<dbReference type="Proteomes" id="UP000030143">
    <property type="component" value="Unassembled WGS sequence"/>
</dbReference>
<name>A0A0A2K2I8_PENEN</name>
<evidence type="ECO:0000313" key="3">
    <source>
        <dbReference type="Proteomes" id="UP000030143"/>
    </source>
</evidence>
<protein>
    <submittedName>
        <fullName evidence="2">Uncharacterized protein</fullName>
    </submittedName>
</protein>
<dbReference type="GeneID" id="27679305"/>
<keyword evidence="3" id="KW-1185">Reference proteome</keyword>
<evidence type="ECO:0000313" key="2">
    <source>
        <dbReference type="EMBL" id="KGO58630.1"/>
    </source>
</evidence>
<feature type="compositionally biased region" description="Polar residues" evidence="1">
    <location>
        <begin position="902"/>
        <end position="920"/>
    </location>
</feature>
<gene>
    <name evidence="2" type="ORF">PEX2_066140</name>
</gene>